<proteinExistence type="predicted"/>
<gene>
    <name evidence="1" type="ORF">BACCOP_03920</name>
</gene>
<name>B3JPF9_9BACT</name>
<protein>
    <submittedName>
        <fullName evidence="1">Uncharacterized protein</fullName>
    </submittedName>
</protein>
<dbReference type="AlphaFoldDB" id="B3JPF9"/>
<organism evidence="1 2">
    <name type="scientific">Phocaeicola coprocola DSM 17136</name>
    <dbReference type="NCBI Taxonomy" id="470145"/>
    <lineage>
        <taxon>Bacteria</taxon>
        <taxon>Pseudomonadati</taxon>
        <taxon>Bacteroidota</taxon>
        <taxon>Bacteroidia</taxon>
        <taxon>Bacteroidales</taxon>
        <taxon>Bacteroidaceae</taxon>
        <taxon>Phocaeicola</taxon>
    </lineage>
</organism>
<dbReference type="HOGENOM" id="CLU_3095422_0_0_10"/>
<dbReference type="Proteomes" id="UP000003146">
    <property type="component" value="Unassembled WGS sequence"/>
</dbReference>
<reference evidence="1 2" key="1">
    <citation type="submission" date="2008-04" db="EMBL/GenBank/DDBJ databases">
        <title>Draft genome sequence of Bacteroides coprocola (DSM 17136).</title>
        <authorList>
            <person name="Sudarsanam P."/>
            <person name="Ley R."/>
            <person name="Guruge J."/>
            <person name="Turnbaugh P.J."/>
            <person name="Mahowald M."/>
            <person name="Liep D."/>
            <person name="Gordon J."/>
        </authorList>
    </citation>
    <scope>NUCLEOTIDE SEQUENCE [LARGE SCALE GENOMIC DNA]</scope>
    <source>
        <strain evidence="1 2">DSM 17136</strain>
    </source>
</reference>
<accession>B3JPF9</accession>
<dbReference type="EMBL" id="ABIY02000122">
    <property type="protein sequence ID" value="EDU99170.1"/>
    <property type="molecule type" value="Genomic_DNA"/>
</dbReference>
<dbReference type="STRING" id="470145.BACCOP_03920"/>
<reference evidence="1 2" key="2">
    <citation type="submission" date="2008-04" db="EMBL/GenBank/DDBJ databases">
        <authorList>
            <person name="Fulton L."/>
            <person name="Clifton S."/>
            <person name="Fulton B."/>
            <person name="Xu J."/>
            <person name="Minx P."/>
            <person name="Pepin K.H."/>
            <person name="Johnson M."/>
            <person name="Thiruvilangam P."/>
            <person name="Bhonagiri V."/>
            <person name="Nash W.E."/>
            <person name="Mardis E.R."/>
            <person name="Wilson R.K."/>
        </authorList>
    </citation>
    <scope>NUCLEOTIDE SEQUENCE [LARGE SCALE GENOMIC DNA]</scope>
    <source>
        <strain evidence="1 2">DSM 17136</strain>
    </source>
</reference>
<evidence type="ECO:0000313" key="1">
    <source>
        <dbReference type="EMBL" id="EDU99170.1"/>
    </source>
</evidence>
<comment type="caution">
    <text evidence="1">The sequence shown here is derived from an EMBL/GenBank/DDBJ whole genome shotgun (WGS) entry which is preliminary data.</text>
</comment>
<evidence type="ECO:0000313" key="2">
    <source>
        <dbReference type="Proteomes" id="UP000003146"/>
    </source>
</evidence>
<sequence length="51" mass="5939">MYHSPLKDAFIILCASWNFFGNTGARRIFFEKYGQKFCKASAFFGENMSIF</sequence>